<sequence length="301" mass="34063">YQIIFILIAILFLASKYFVFTSQTYPDPRIDAYSCRVATVGAVCDPAELIVPKEREALAARIKQLMSYAATVPNTSPACQLLPDKSLDIIVGVIDKIGTVPIAPVDIEKFTNNLKSRYQHYQDASLCDTMVLIVNSKSDRQVFTVAGKDTKLTKEILKSAFEQNINYFRANNFAAGLQGIAEFVTKSYRDAHLPRIDTRLPVPIFPERPIKKCGKNPPQLVHYVQAVVEEAMSFSLRLISDQRYSTIEEDAQGMKDDPDGRVRAWNKAKVNFIDQLYQKYYRTIRSKAGHKCPARPHQRLT</sequence>
<dbReference type="OMA" id="QDRQVFT"/>
<proteinExistence type="predicted"/>
<dbReference type="OrthoDB" id="5864217at2759"/>
<evidence type="ECO:0000313" key="2">
    <source>
        <dbReference type="Proteomes" id="UP000276776"/>
    </source>
</evidence>
<dbReference type="AlphaFoldDB" id="A0A0N5CWS9"/>
<dbReference type="STRING" id="103827.A0A0N5CWS9"/>
<keyword evidence="2" id="KW-1185">Reference proteome</keyword>
<accession>A0A0N5CWS9</accession>
<dbReference type="Proteomes" id="UP000276776">
    <property type="component" value="Unassembled WGS sequence"/>
</dbReference>
<dbReference type="PANTHER" id="PTHR33748">
    <property type="entry name" value="PROTEIN CBG04600"/>
    <property type="match status" value="1"/>
</dbReference>
<dbReference type="Gene3D" id="3.10.310.50">
    <property type="match status" value="1"/>
</dbReference>
<dbReference type="PANTHER" id="PTHR33748:SF3">
    <property type="entry name" value="TPM_PHOSPHATASE DOMAIN-CONTAINING PROTEIN"/>
    <property type="match status" value="1"/>
</dbReference>
<organism evidence="3">
    <name type="scientific">Thelazia callipaeda</name>
    <name type="common">Oriental eyeworm</name>
    <name type="synonym">Parasitic nematode</name>
    <dbReference type="NCBI Taxonomy" id="103827"/>
    <lineage>
        <taxon>Eukaryota</taxon>
        <taxon>Metazoa</taxon>
        <taxon>Ecdysozoa</taxon>
        <taxon>Nematoda</taxon>
        <taxon>Chromadorea</taxon>
        <taxon>Rhabditida</taxon>
        <taxon>Spirurina</taxon>
        <taxon>Spiruromorpha</taxon>
        <taxon>Thelazioidea</taxon>
        <taxon>Thelaziidae</taxon>
        <taxon>Thelazia</taxon>
    </lineage>
</organism>
<dbReference type="InterPro" id="IPR033438">
    <property type="entry name" value="MOLO1"/>
</dbReference>
<evidence type="ECO:0000313" key="1">
    <source>
        <dbReference type="EMBL" id="VDN01966.1"/>
    </source>
</evidence>
<gene>
    <name evidence="1" type="ORF">TCLT_LOCUS4801</name>
</gene>
<dbReference type="GO" id="GO:0005892">
    <property type="term" value="C:acetylcholine-gated channel complex"/>
    <property type="evidence" value="ECO:0007669"/>
    <property type="project" value="InterPro"/>
</dbReference>
<name>A0A0N5CWS9_THECL</name>
<dbReference type="Pfam" id="PF17175">
    <property type="entry name" value="MOLO1"/>
    <property type="match status" value="1"/>
</dbReference>
<dbReference type="EMBL" id="UYYF01004304">
    <property type="protein sequence ID" value="VDN01966.1"/>
    <property type="molecule type" value="Genomic_DNA"/>
</dbReference>
<protein>
    <submittedName>
        <fullName evidence="3">Secreted protein</fullName>
    </submittedName>
</protein>
<reference evidence="3" key="1">
    <citation type="submission" date="2017-02" db="UniProtKB">
        <authorList>
            <consortium name="WormBaseParasite"/>
        </authorList>
    </citation>
    <scope>IDENTIFICATION</scope>
</reference>
<dbReference type="WBParaSite" id="TCLT_0000481201-mRNA-1">
    <property type="protein sequence ID" value="TCLT_0000481201-mRNA-1"/>
    <property type="gene ID" value="TCLT_0000481201"/>
</dbReference>
<reference evidence="1 2" key="2">
    <citation type="submission" date="2018-11" db="EMBL/GenBank/DDBJ databases">
        <authorList>
            <consortium name="Pathogen Informatics"/>
        </authorList>
    </citation>
    <scope>NUCLEOTIDE SEQUENCE [LARGE SCALE GENOMIC DNA]</scope>
</reference>
<evidence type="ECO:0000313" key="3">
    <source>
        <dbReference type="WBParaSite" id="TCLT_0000481201-mRNA-1"/>
    </source>
</evidence>